<keyword evidence="3" id="KW-0804">Transcription</keyword>
<evidence type="ECO:0000256" key="1">
    <source>
        <dbReference type="ARBA" id="ARBA00023015"/>
    </source>
</evidence>
<evidence type="ECO:0000313" key="7">
    <source>
        <dbReference type="Proteomes" id="UP000501705"/>
    </source>
</evidence>
<dbReference type="InterPro" id="IPR009057">
    <property type="entry name" value="Homeodomain-like_sf"/>
</dbReference>
<reference evidence="6 7" key="1">
    <citation type="journal article" date="2019" name="ACS Chem. Biol.">
        <title>Identification and Mobilization of a Cryptic Antibiotic Biosynthesis Gene Locus from a Human-Pathogenic Nocardia Isolate.</title>
        <authorList>
            <person name="Herisse M."/>
            <person name="Ishida K."/>
            <person name="Porter J.L."/>
            <person name="Howden B."/>
            <person name="Hertweck C."/>
            <person name="Stinear T.P."/>
            <person name="Pidot S.J."/>
        </authorList>
    </citation>
    <scope>NUCLEOTIDE SEQUENCE [LARGE SCALE GENOMIC DNA]</scope>
    <source>
        <strain evidence="6 7">AUSMDU00024985</strain>
    </source>
</reference>
<dbReference type="InterPro" id="IPR018060">
    <property type="entry name" value="HTH_AraC"/>
</dbReference>
<gene>
    <name evidence="6" type="ORF">F5X71_08065</name>
</gene>
<evidence type="ECO:0000256" key="3">
    <source>
        <dbReference type="ARBA" id="ARBA00023163"/>
    </source>
</evidence>
<keyword evidence="1" id="KW-0805">Transcription regulation</keyword>
<dbReference type="RefSeq" id="WP_167461376.1">
    <property type="nucleotide sequence ID" value="NZ_CP046171.1"/>
</dbReference>
<keyword evidence="2" id="KW-0238">DNA-binding</keyword>
<proteinExistence type="predicted"/>
<evidence type="ECO:0000313" key="6">
    <source>
        <dbReference type="EMBL" id="QIS02282.1"/>
    </source>
</evidence>
<dbReference type="SMART" id="SM00342">
    <property type="entry name" value="HTH_ARAC"/>
    <property type="match status" value="1"/>
</dbReference>
<dbReference type="InterPro" id="IPR053142">
    <property type="entry name" value="PchR_regulatory_protein"/>
</dbReference>
<feature type="domain" description="HTH araC/xylS-type" evidence="5">
    <location>
        <begin position="218"/>
        <end position="318"/>
    </location>
</feature>
<evidence type="ECO:0000256" key="4">
    <source>
        <dbReference type="SAM" id="MobiDB-lite"/>
    </source>
</evidence>
<dbReference type="GO" id="GO:0003700">
    <property type="term" value="F:DNA-binding transcription factor activity"/>
    <property type="evidence" value="ECO:0007669"/>
    <property type="project" value="InterPro"/>
</dbReference>
<dbReference type="Proteomes" id="UP000501705">
    <property type="component" value="Chromosome"/>
</dbReference>
<protein>
    <submittedName>
        <fullName evidence="6">Helix-turn-helix domain-containing protein</fullName>
    </submittedName>
</protein>
<dbReference type="GO" id="GO:0043565">
    <property type="term" value="F:sequence-specific DNA binding"/>
    <property type="evidence" value="ECO:0007669"/>
    <property type="project" value="InterPro"/>
</dbReference>
<dbReference type="PANTHER" id="PTHR47893:SF1">
    <property type="entry name" value="REGULATORY PROTEIN PCHR"/>
    <property type="match status" value="1"/>
</dbReference>
<dbReference type="EMBL" id="CP046171">
    <property type="protein sequence ID" value="QIS02282.1"/>
    <property type="molecule type" value="Genomic_DNA"/>
</dbReference>
<organism evidence="6 7">
    <name type="scientific">Nocardia brasiliensis</name>
    <dbReference type="NCBI Taxonomy" id="37326"/>
    <lineage>
        <taxon>Bacteria</taxon>
        <taxon>Bacillati</taxon>
        <taxon>Actinomycetota</taxon>
        <taxon>Actinomycetes</taxon>
        <taxon>Mycobacteriales</taxon>
        <taxon>Nocardiaceae</taxon>
        <taxon>Nocardia</taxon>
    </lineage>
</organism>
<evidence type="ECO:0000259" key="5">
    <source>
        <dbReference type="PROSITE" id="PS01124"/>
    </source>
</evidence>
<dbReference type="PRINTS" id="PR00032">
    <property type="entry name" value="HTHARAC"/>
</dbReference>
<dbReference type="Pfam" id="PF12833">
    <property type="entry name" value="HTH_18"/>
    <property type="match status" value="1"/>
</dbReference>
<dbReference type="InterPro" id="IPR020449">
    <property type="entry name" value="Tscrpt_reg_AraC-type_HTH"/>
</dbReference>
<dbReference type="PROSITE" id="PS01124">
    <property type="entry name" value="HTH_ARAC_FAMILY_2"/>
    <property type="match status" value="1"/>
</dbReference>
<accession>A0A6G9XMV6</accession>
<sequence length="347" mass="36850">MSGTSSTGSHGGFALDSTDPGRVSHGFDLFRHGWLTEVGAAFPLPTFSSTTRGDFRVRTRVAKVRDVAVTDLRSASTIRTAGTPYGYADQVRMYVVGRGAWTLGGTPGGDEYAVAGGQFLLRYGSPLHFGAAPDTSVRILTLPAAVLASRRDQSSLGATDSAEMRLLMAHTTMVHETVTALGPAGVHAAHDALLELAGAVLAGRFDDAETELRPALMRAAKELADRRLTDPDLSPALLARELNVSVRTLQRAFTAAGESVATYIRHRRLDAAGRALTAGHRPPTVAEVAARWQFSDSSHFVRAFKKRYGQTPVEYARSAGGRGIRTQRTARPGGVGDPQTGVAAKDA</sequence>
<dbReference type="PANTHER" id="PTHR47893">
    <property type="entry name" value="REGULATORY PROTEIN PCHR"/>
    <property type="match status" value="1"/>
</dbReference>
<dbReference type="Gene3D" id="1.10.10.60">
    <property type="entry name" value="Homeodomain-like"/>
    <property type="match status" value="1"/>
</dbReference>
<dbReference type="SUPFAM" id="SSF46689">
    <property type="entry name" value="Homeodomain-like"/>
    <property type="match status" value="1"/>
</dbReference>
<feature type="region of interest" description="Disordered" evidence="4">
    <location>
        <begin position="317"/>
        <end position="347"/>
    </location>
</feature>
<name>A0A6G9XMV6_NOCBR</name>
<dbReference type="AlphaFoldDB" id="A0A6G9XMV6"/>
<evidence type="ECO:0000256" key="2">
    <source>
        <dbReference type="ARBA" id="ARBA00023125"/>
    </source>
</evidence>